<protein>
    <submittedName>
        <fullName evidence="1">Uncharacterized protein</fullName>
    </submittedName>
</protein>
<keyword evidence="2" id="KW-1185">Reference proteome</keyword>
<dbReference type="Proteomes" id="UP000830326">
    <property type="component" value="Chromosome"/>
</dbReference>
<organism evidence="1 2">
    <name type="scientific">Halobacillus amylolyticus</name>
    <dbReference type="NCBI Taxonomy" id="2932259"/>
    <lineage>
        <taxon>Bacteria</taxon>
        <taxon>Bacillati</taxon>
        <taxon>Bacillota</taxon>
        <taxon>Bacilli</taxon>
        <taxon>Bacillales</taxon>
        <taxon>Bacillaceae</taxon>
        <taxon>Halobacillus</taxon>
    </lineage>
</organism>
<reference evidence="1" key="1">
    <citation type="submission" date="2022-04" db="EMBL/GenBank/DDBJ databases">
        <title>Halobacillus sp. isolated from saltern.</title>
        <authorList>
            <person name="Won M."/>
            <person name="Lee C.-M."/>
            <person name="Woen H.-Y."/>
            <person name="Kwon S.-W."/>
        </authorList>
    </citation>
    <scope>NUCLEOTIDE SEQUENCE</scope>
    <source>
        <strain evidence="1">SSHM10-5</strain>
    </source>
</reference>
<name>A0ABY4HA20_9BACI</name>
<evidence type="ECO:0000313" key="2">
    <source>
        <dbReference type="Proteomes" id="UP000830326"/>
    </source>
</evidence>
<evidence type="ECO:0000313" key="1">
    <source>
        <dbReference type="EMBL" id="UOR11401.1"/>
    </source>
</evidence>
<proteinExistence type="predicted"/>
<accession>A0ABY4HA20</accession>
<gene>
    <name evidence="1" type="ORF">MUO15_17670</name>
</gene>
<sequence>MIPIDYKLADMGVQLSKHELQTLTHEEEYWFLNEKFVQALRIVDAFYRSVLR</sequence>
<dbReference type="RefSeq" id="WP_245031352.1">
    <property type="nucleotide sequence ID" value="NZ_CP095075.1"/>
</dbReference>
<dbReference type="EMBL" id="CP095075">
    <property type="protein sequence ID" value="UOR11401.1"/>
    <property type="molecule type" value="Genomic_DNA"/>
</dbReference>